<evidence type="ECO:0000259" key="6">
    <source>
        <dbReference type="PROSITE" id="PS50290"/>
    </source>
</evidence>
<dbReference type="CDD" id="cd05171">
    <property type="entry name" value="PIKKc_ATM"/>
    <property type="match status" value="1"/>
</dbReference>
<evidence type="ECO:0000256" key="5">
    <source>
        <dbReference type="SAM" id="MobiDB-lite"/>
    </source>
</evidence>
<dbReference type="PROSITE" id="PS50290">
    <property type="entry name" value="PI3_4_KINASE_3"/>
    <property type="match status" value="1"/>
</dbReference>
<organism evidence="8 9">
    <name type="scientific">Periplaneta americana</name>
    <name type="common">American cockroach</name>
    <name type="synonym">Blatta americana</name>
    <dbReference type="NCBI Taxonomy" id="6978"/>
    <lineage>
        <taxon>Eukaryota</taxon>
        <taxon>Metazoa</taxon>
        <taxon>Ecdysozoa</taxon>
        <taxon>Arthropoda</taxon>
        <taxon>Hexapoda</taxon>
        <taxon>Insecta</taxon>
        <taxon>Pterygota</taxon>
        <taxon>Neoptera</taxon>
        <taxon>Polyneoptera</taxon>
        <taxon>Dictyoptera</taxon>
        <taxon>Blattodea</taxon>
        <taxon>Blattoidea</taxon>
        <taxon>Blattidae</taxon>
        <taxon>Blattinae</taxon>
        <taxon>Periplaneta</taxon>
    </lineage>
</organism>
<evidence type="ECO:0000313" key="8">
    <source>
        <dbReference type="EMBL" id="KAJ4433691.1"/>
    </source>
</evidence>
<dbReference type="InterPro" id="IPR016024">
    <property type="entry name" value="ARM-type_fold"/>
</dbReference>
<evidence type="ECO:0000256" key="3">
    <source>
        <dbReference type="ARBA" id="ARBA00022777"/>
    </source>
</evidence>
<dbReference type="InterPro" id="IPR038980">
    <property type="entry name" value="ATM_plant"/>
</dbReference>
<dbReference type="EMBL" id="JAJSOF020000027">
    <property type="protein sequence ID" value="KAJ4433691.1"/>
    <property type="molecule type" value="Genomic_DNA"/>
</dbReference>
<dbReference type="Proteomes" id="UP001148838">
    <property type="component" value="Unassembled WGS sequence"/>
</dbReference>
<evidence type="ECO:0000259" key="7">
    <source>
        <dbReference type="PROSITE" id="PS51189"/>
    </source>
</evidence>
<dbReference type="Pfam" id="PF00454">
    <property type="entry name" value="PI3_PI4_kinase"/>
    <property type="match status" value="1"/>
</dbReference>
<protein>
    <recommendedName>
        <fullName evidence="10">Non-specific serine/threonine protein kinase</fullName>
    </recommendedName>
</protein>
<sequence>MREKLPSKYGIHSQDHLPIRTENSPKPGLSLVVYFAKETPERIQKILLCLAVDIHRVPTLEDKLKSLHRYVTFAHILISELHADGTGLGNMASFIIRDVSHTLIHLVKQEEQPLAVAACHFYKQFCSKCFPSCASVIKTFLRVIVSILVPLAKLSDELGAESRELLRFLVVENSEHLTSAIEMLDPFPGDEIFEEMQAVYSRTVQTKRKDTLEDTIKHFLNAGNKNLGCREEGLKHLRTQLSEKKTELCLLYKELNDMRGFSEDCAKSLLHQLMFMLVELTSVPDPKIRLEASRCLGELGPADLTTMILKPEKSLELQGNDFRNNPMLVFTAHVVGLLVDYLVDENIDVVEAASNGLYQVLKSYEGQQVVGASGFDSHNIIPFKADKKTKRQSSLVIDEDLFKTTVDMENLWCPMEECSHEKWVTTLVSTILKTFAQENCYISQLVPICNVKVSFAEQLLPMLVSLVLSTGHDICRTVMNRCVCYFFRQHFDIYLQLEKDRITSPVPILKHIKQQVCFNKASVQCMLNVVHFARLQKNLKPGQRSGGTSSQHLELNYLHIAQAAQFCSAYFTSILYAELWCDETRESNASDCVVGQSLSALEYICERNADNGVALQNILREAYKKIGDNDAIYGCGSSHLMDPQSRIRHYELVGDWQNALQSYDSELCSGNKDATAGMLIALKNLGLYHIQYRYLCSEKSSEFEDHLYECSWRLGHWNLPSTENNRKFSYCPIEEPSSGLESLRAKMQYEKYHYMALKTFHELDFAGVENSVAAARKCVIDSLAHASLECSKNLYIPLSQLQSLQEIEDFVSAFKSREAARMVTVLDKWKKQGQLNLNEFQYVEPILSQRAVVLNDAMQRDGEIGLVLRNNFVEIQLSTSKLARVEGWHHVGKHCLESLSNTGALSPVVRGRISLEEAQLLWERGSHEIGRCLLRSLLGDLALSGDVTREDKLLYSSALTLYGNWMAETKSENSQVIVERYFSKAQNILEGIEYKEESWLEAYSSLARFMDAEYQQLMCMLKSSAFESKQQFMIKAREEADKLYEQKKRTRDEERKIQMCRKMSVIDGVEMKNRQNEKDQYLKLALENYLLSLEHGTQSSLQVFRLTSLWLENTAHEDVSVVMERHLHRIPSYKFLPVVPQLAPRISNNMTDPFVRKLNALLERCAVEHPHHTLPVILALANSYRDQEFTGGSTQNERPPEPRVLGAQHILQCLKSNEKCKEVLVQMEVVATALISLAYATYDTESRAKFFLIAAFPIQRAILKQLRGSELVLVPTMTIPVRNNGEYNDIVGIHRYVENFTLVGGVNAPKKIACIGTDGVERPQLVKGKDDLRQDAVMQQVFTILNTLLKNNKETKKRKLLIRTYKVVPLSQRSGILEWCQNTEPMANITLAQNGTHRRYYPQDNTPQTCRKSMIEVAGATIDVKLKTYKTICERFHPAFRFFFLENFPTPGVWFERRLAYIHSVATSSMIGYILGLGDRHPVNILIDKSTAEVIHIDFGIAFEQGQILPTPETVPFRLTRDLEDGMGVSGIEGVFRR</sequence>
<evidence type="ECO:0000256" key="2">
    <source>
        <dbReference type="ARBA" id="ARBA00022679"/>
    </source>
</evidence>
<dbReference type="InterPro" id="IPR018936">
    <property type="entry name" value="PI3/4_kinase_CS"/>
</dbReference>
<name>A0ABQ8SHS2_PERAM</name>
<dbReference type="SUPFAM" id="SSF48371">
    <property type="entry name" value="ARM repeat"/>
    <property type="match status" value="1"/>
</dbReference>
<dbReference type="InterPro" id="IPR003151">
    <property type="entry name" value="PIK-rel_kinase_FAT"/>
</dbReference>
<dbReference type="Pfam" id="PF02259">
    <property type="entry name" value="FAT"/>
    <property type="match status" value="1"/>
</dbReference>
<dbReference type="PROSITE" id="PS00916">
    <property type="entry name" value="PI3_4_KINASE_2"/>
    <property type="match status" value="1"/>
</dbReference>
<dbReference type="PANTHER" id="PTHR37079">
    <property type="entry name" value="SERINE/THREONINE-PROTEIN KINASE ATM"/>
    <property type="match status" value="1"/>
</dbReference>
<dbReference type="InterPro" id="IPR000403">
    <property type="entry name" value="PI3/4_kinase_cat_dom"/>
</dbReference>
<dbReference type="InterPro" id="IPR011009">
    <property type="entry name" value="Kinase-like_dom_sf"/>
</dbReference>
<feature type="region of interest" description="Disordered" evidence="5">
    <location>
        <begin position="1"/>
        <end position="22"/>
    </location>
</feature>
<gene>
    <name evidence="8" type="ORF">ANN_16002</name>
</gene>
<dbReference type="SMART" id="SM00146">
    <property type="entry name" value="PI3Kc"/>
    <property type="match status" value="1"/>
</dbReference>
<comment type="catalytic activity">
    <reaction evidence="4">
        <text>L-threonyl-[protein] + ATP = O-phospho-L-threonyl-[protein] + ADP + H(+)</text>
        <dbReference type="Rhea" id="RHEA:46608"/>
        <dbReference type="Rhea" id="RHEA-COMP:11060"/>
        <dbReference type="Rhea" id="RHEA-COMP:11605"/>
        <dbReference type="ChEBI" id="CHEBI:15378"/>
        <dbReference type="ChEBI" id="CHEBI:30013"/>
        <dbReference type="ChEBI" id="CHEBI:30616"/>
        <dbReference type="ChEBI" id="CHEBI:61977"/>
        <dbReference type="ChEBI" id="CHEBI:456216"/>
        <dbReference type="EC" id="2.7.11.1"/>
    </reaction>
</comment>
<keyword evidence="3" id="KW-0418">Kinase</keyword>
<dbReference type="PROSITE" id="PS00915">
    <property type="entry name" value="PI3_4_KINASE_1"/>
    <property type="match status" value="1"/>
</dbReference>
<dbReference type="InterPro" id="IPR014009">
    <property type="entry name" value="PIK_FAT"/>
</dbReference>
<dbReference type="Gene3D" id="1.10.1070.11">
    <property type="entry name" value="Phosphatidylinositol 3-/4-kinase, catalytic domain"/>
    <property type="match status" value="1"/>
</dbReference>
<dbReference type="InterPro" id="IPR011989">
    <property type="entry name" value="ARM-like"/>
</dbReference>
<feature type="domain" description="FAT" evidence="7">
    <location>
        <begin position="559"/>
        <end position="1183"/>
    </location>
</feature>
<proteinExistence type="predicted"/>
<dbReference type="InterPro" id="IPR036940">
    <property type="entry name" value="PI3/4_kinase_cat_sf"/>
</dbReference>
<evidence type="ECO:0000256" key="4">
    <source>
        <dbReference type="ARBA" id="ARBA00047899"/>
    </source>
</evidence>
<dbReference type="InterPro" id="IPR044107">
    <property type="entry name" value="PIKKc_ATM"/>
</dbReference>
<keyword evidence="1" id="KW-0723">Serine/threonine-protein kinase</keyword>
<dbReference type="SUPFAM" id="SSF56112">
    <property type="entry name" value="Protein kinase-like (PK-like)"/>
    <property type="match status" value="1"/>
</dbReference>
<dbReference type="Gene3D" id="3.30.1010.10">
    <property type="entry name" value="Phosphatidylinositol 3-kinase Catalytic Subunit, Chain A, domain 4"/>
    <property type="match status" value="1"/>
</dbReference>
<feature type="domain" description="PI3K/PI4K catalytic" evidence="6">
    <location>
        <begin position="1296"/>
        <end position="1538"/>
    </location>
</feature>
<reference evidence="8 9" key="1">
    <citation type="journal article" date="2022" name="Allergy">
        <title>Genome assembly and annotation of Periplaneta americana reveal a comprehensive cockroach allergen profile.</title>
        <authorList>
            <person name="Wang L."/>
            <person name="Xiong Q."/>
            <person name="Saelim N."/>
            <person name="Wang L."/>
            <person name="Nong W."/>
            <person name="Wan A.T."/>
            <person name="Shi M."/>
            <person name="Liu X."/>
            <person name="Cao Q."/>
            <person name="Hui J.H.L."/>
            <person name="Sookrung N."/>
            <person name="Leung T.F."/>
            <person name="Tungtrongchitr A."/>
            <person name="Tsui S.K.W."/>
        </authorList>
    </citation>
    <scope>NUCLEOTIDE SEQUENCE [LARGE SCALE GENOMIC DNA]</scope>
    <source>
        <strain evidence="8">PWHHKU_190912</strain>
    </source>
</reference>
<dbReference type="PROSITE" id="PS51189">
    <property type="entry name" value="FAT"/>
    <property type="match status" value="1"/>
</dbReference>
<comment type="caution">
    <text evidence="8">The sequence shown here is derived from an EMBL/GenBank/DDBJ whole genome shotgun (WGS) entry which is preliminary data.</text>
</comment>
<evidence type="ECO:0000313" key="9">
    <source>
        <dbReference type="Proteomes" id="UP001148838"/>
    </source>
</evidence>
<dbReference type="Gene3D" id="1.25.10.10">
    <property type="entry name" value="Leucine-rich Repeat Variant"/>
    <property type="match status" value="1"/>
</dbReference>
<accession>A0ABQ8SHS2</accession>
<keyword evidence="9" id="KW-1185">Reference proteome</keyword>
<evidence type="ECO:0000256" key="1">
    <source>
        <dbReference type="ARBA" id="ARBA00022527"/>
    </source>
</evidence>
<evidence type="ECO:0008006" key="10">
    <source>
        <dbReference type="Google" id="ProtNLM"/>
    </source>
</evidence>
<dbReference type="PANTHER" id="PTHR37079:SF4">
    <property type="entry name" value="SERINE_THREONINE-PROTEIN KINASE ATM"/>
    <property type="match status" value="1"/>
</dbReference>
<keyword evidence="2" id="KW-0808">Transferase</keyword>